<proteinExistence type="predicted"/>
<dbReference type="OrthoDB" id="913284at2759"/>
<protein>
    <submittedName>
        <fullName evidence="2">Uncharacterized protein</fullName>
    </submittedName>
</protein>
<accession>A0A5N5FHC3</accession>
<dbReference type="AlphaFoldDB" id="A0A5N5FHC3"/>
<evidence type="ECO:0000313" key="3">
    <source>
        <dbReference type="Proteomes" id="UP000327157"/>
    </source>
</evidence>
<reference evidence="2 3" key="2">
    <citation type="submission" date="2019-11" db="EMBL/GenBank/DDBJ databases">
        <title>A de novo genome assembly of a pear dwarfing rootstock.</title>
        <authorList>
            <person name="Wang F."/>
            <person name="Wang J."/>
            <person name="Li S."/>
            <person name="Zhang Y."/>
            <person name="Fang M."/>
            <person name="Ma L."/>
            <person name="Zhao Y."/>
            <person name="Jiang S."/>
        </authorList>
    </citation>
    <scope>NUCLEOTIDE SEQUENCE [LARGE SCALE GENOMIC DNA]</scope>
    <source>
        <strain evidence="2">S2</strain>
        <tissue evidence="2">Leaf</tissue>
    </source>
</reference>
<sequence length="186" mass="21635">MKKAMVTLESSVEASAKIRFIIEGLVRENCSIEFNSWKMVHVDLKNFMVQETRKAMTSTPRPTTTHTTAATAPAKMDHRPVNPVDPVAKKNTRGPCRQLKMAKVTQVTNSRITIEYDERHQACHADLLPMRWKSWKAMLEEVKNTQWNSDLHQYFEEGCPNEFEDRQDSWVWLCSHFQELGYVVCF</sequence>
<organism evidence="2 3">
    <name type="scientific">Pyrus ussuriensis x Pyrus communis</name>
    <dbReference type="NCBI Taxonomy" id="2448454"/>
    <lineage>
        <taxon>Eukaryota</taxon>
        <taxon>Viridiplantae</taxon>
        <taxon>Streptophyta</taxon>
        <taxon>Embryophyta</taxon>
        <taxon>Tracheophyta</taxon>
        <taxon>Spermatophyta</taxon>
        <taxon>Magnoliopsida</taxon>
        <taxon>eudicotyledons</taxon>
        <taxon>Gunneridae</taxon>
        <taxon>Pentapetalae</taxon>
        <taxon>rosids</taxon>
        <taxon>fabids</taxon>
        <taxon>Rosales</taxon>
        <taxon>Rosaceae</taxon>
        <taxon>Amygdaloideae</taxon>
        <taxon>Maleae</taxon>
        <taxon>Pyrus</taxon>
    </lineage>
</organism>
<dbReference type="Proteomes" id="UP000327157">
    <property type="component" value="Unassembled WGS sequence"/>
</dbReference>
<keyword evidence="3" id="KW-1185">Reference proteome</keyword>
<gene>
    <name evidence="2" type="ORF">D8674_041049</name>
</gene>
<evidence type="ECO:0000313" key="2">
    <source>
        <dbReference type="EMBL" id="KAB2600602.1"/>
    </source>
</evidence>
<dbReference type="EMBL" id="SMOL01000726">
    <property type="protein sequence ID" value="KAB2600602.1"/>
    <property type="molecule type" value="Genomic_DNA"/>
</dbReference>
<reference evidence="2 3" key="1">
    <citation type="submission" date="2019-09" db="EMBL/GenBank/DDBJ databases">
        <authorList>
            <person name="Ou C."/>
        </authorList>
    </citation>
    <scope>NUCLEOTIDE SEQUENCE [LARGE SCALE GENOMIC DNA]</scope>
    <source>
        <strain evidence="2">S2</strain>
        <tissue evidence="2">Leaf</tissue>
    </source>
</reference>
<feature type="compositionally biased region" description="Low complexity" evidence="1">
    <location>
        <begin position="55"/>
        <end position="74"/>
    </location>
</feature>
<comment type="caution">
    <text evidence="2">The sequence shown here is derived from an EMBL/GenBank/DDBJ whole genome shotgun (WGS) entry which is preliminary data.</text>
</comment>
<name>A0A5N5FHC3_9ROSA</name>
<feature type="region of interest" description="Disordered" evidence="1">
    <location>
        <begin position="54"/>
        <end position="92"/>
    </location>
</feature>
<evidence type="ECO:0000256" key="1">
    <source>
        <dbReference type="SAM" id="MobiDB-lite"/>
    </source>
</evidence>